<evidence type="ECO:0000313" key="2">
    <source>
        <dbReference type="Proteomes" id="UP000245657"/>
    </source>
</evidence>
<reference evidence="1 2" key="1">
    <citation type="submission" date="2018-05" db="EMBL/GenBank/DDBJ databases">
        <title>Draft genome of Methanospirillum lacunae Ki8-1.</title>
        <authorList>
            <person name="Dueholm M.S."/>
            <person name="Nielsen P.H."/>
            <person name="Bakmann L.F."/>
            <person name="Otzen D.E."/>
        </authorList>
    </citation>
    <scope>NUCLEOTIDE SEQUENCE [LARGE SCALE GENOMIC DNA]</scope>
    <source>
        <strain evidence="1 2">Ki8-1</strain>
    </source>
</reference>
<sequence>MIRSGILVVLLIIVILFSGCTGKTQDDDFKNLVQNVVNDFKDQKDLIAKPNQGVTAEKLNQYKSAAASAKATAEAMTLSDKVGKARGVFVMGMNATISAVDTLQAAGKMSNPSDIVTTESVSGFFVTTQTKLDDTCDMIGIKKEKAF</sequence>
<dbReference type="EMBL" id="QGMY01000007">
    <property type="protein sequence ID" value="PWR72200.1"/>
    <property type="molecule type" value="Genomic_DNA"/>
</dbReference>
<dbReference type="Proteomes" id="UP000245657">
    <property type="component" value="Unassembled WGS sequence"/>
</dbReference>
<dbReference type="OrthoDB" id="115809at2157"/>
<protein>
    <recommendedName>
        <fullName evidence="3">Lipoprotein</fullName>
    </recommendedName>
</protein>
<gene>
    <name evidence="1" type="ORF">DK846_09465</name>
</gene>
<keyword evidence="2" id="KW-1185">Reference proteome</keyword>
<dbReference type="GeneID" id="97547925"/>
<organism evidence="1 2">
    <name type="scientific">Methanospirillum lacunae</name>
    <dbReference type="NCBI Taxonomy" id="668570"/>
    <lineage>
        <taxon>Archaea</taxon>
        <taxon>Methanobacteriati</taxon>
        <taxon>Methanobacteriota</taxon>
        <taxon>Stenosarchaea group</taxon>
        <taxon>Methanomicrobia</taxon>
        <taxon>Methanomicrobiales</taxon>
        <taxon>Methanospirillaceae</taxon>
        <taxon>Methanospirillum</taxon>
    </lineage>
</organism>
<evidence type="ECO:0000313" key="1">
    <source>
        <dbReference type="EMBL" id="PWR72200.1"/>
    </source>
</evidence>
<evidence type="ECO:0008006" key="3">
    <source>
        <dbReference type="Google" id="ProtNLM"/>
    </source>
</evidence>
<dbReference type="AlphaFoldDB" id="A0A2V2N0R0"/>
<dbReference type="RefSeq" id="WP_109968689.1">
    <property type="nucleotide sequence ID" value="NZ_CP176093.1"/>
</dbReference>
<dbReference type="PROSITE" id="PS51257">
    <property type="entry name" value="PROKAR_LIPOPROTEIN"/>
    <property type="match status" value="1"/>
</dbReference>
<accession>A0A2V2N0R0</accession>
<proteinExistence type="predicted"/>
<comment type="caution">
    <text evidence="1">The sequence shown here is derived from an EMBL/GenBank/DDBJ whole genome shotgun (WGS) entry which is preliminary data.</text>
</comment>
<name>A0A2V2N0R0_9EURY</name>